<evidence type="ECO:0000313" key="2">
    <source>
        <dbReference type="EMBL" id="NEC55433.1"/>
    </source>
</evidence>
<dbReference type="OrthoDB" id="5732163at2"/>
<dbReference type="Pfam" id="PF12680">
    <property type="entry name" value="SnoaL_2"/>
    <property type="match status" value="1"/>
</dbReference>
<name>A0A1I5S1R2_9PSEU</name>
<dbReference type="Proteomes" id="UP000199137">
    <property type="component" value="Unassembled WGS sequence"/>
</dbReference>
<evidence type="ECO:0000259" key="1">
    <source>
        <dbReference type="Pfam" id="PF12680"/>
    </source>
</evidence>
<evidence type="ECO:0000313" key="4">
    <source>
        <dbReference type="EMBL" id="SFP64675.1"/>
    </source>
</evidence>
<dbReference type="Gene3D" id="3.10.450.50">
    <property type="match status" value="1"/>
</dbReference>
<dbReference type="InterPro" id="IPR032710">
    <property type="entry name" value="NTF2-like_dom_sf"/>
</dbReference>
<evidence type="ECO:0000313" key="3">
    <source>
        <dbReference type="EMBL" id="NEC59568.1"/>
    </source>
</evidence>
<dbReference type="InterPro" id="IPR037401">
    <property type="entry name" value="SnoaL-like"/>
</dbReference>
<evidence type="ECO:0000313" key="6">
    <source>
        <dbReference type="Proteomes" id="UP000470404"/>
    </source>
</evidence>
<dbReference type="EMBL" id="JAAGNC010000147">
    <property type="protein sequence ID" value="NEC59568.1"/>
    <property type="molecule type" value="Genomic_DNA"/>
</dbReference>
<dbReference type="STRING" id="112413.SAMN05421854_106153"/>
<dbReference type="SUPFAM" id="SSF54427">
    <property type="entry name" value="NTF2-like"/>
    <property type="match status" value="1"/>
</dbReference>
<dbReference type="Proteomes" id="UP000470404">
    <property type="component" value="Unassembled WGS sequence"/>
</dbReference>
<dbReference type="GO" id="GO:0016853">
    <property type="term" value="F:isomerase activity"/>
    <property type="evidence" value="ECO:0007669"/>
    <property type="project" value="UniProtKB-KW"/>
</dbReference>
<protein>
    <submittedName>
        <fullName evidence="4">Ketosteroid isomerase-related protein</fullName>
    </submittedName>
    <submittedName>
        <fullName evidence="2">Nuclear transport factor 2 family protein</fullName>
    </submittedName>
</protein>
<reference evidence="2 6" key="2">
    <citation type="submission" date="2020-01" db="EMBL/GenBank/DDBJ databases">
        <title>Insect and environment-associated Actinomycetes.</title>
        <authorList>
            <person name="Currrie C."/>
            <person name="Chevrette M."/>
            <person name="Carlson C."/>
            <person name="Stubbendieck R."/>
            <person name="Wendt-Pienkowski E."/>
        </authorList>
    </citation>
    <scope>NUCLEOTIDE SEQUENCE [LARGE SCALE GENOMIC DNA]</scope>
    <source>
        <strain evidence="2 6">SID8386</strain>
    </source>
</reference>
<dbReference type="AlphaFoldDB" id="A0A1I5S1R2"/>
<proteinExistence type="predicted"/>
<reference evidence="4 5" key="1">
    <citation type="submission" date="2016-10" db="EMBL/GenBank/DDBJ databases">
        <authorList>
            <person name="de Groot N.N."/>
        </authorList>
    </citation>
    <scope>NUCLEOTIDE SEQUENCE [LARGE SCALE GENOMIC DNA]</scope>
    <source>
        <strain evidence="4 5">DSM 44637</strain>
    </source>
</reference>
<organism evidence="4 5">
    <name type="scientific">Amycolatopsis rubida</name>
    <dbReference type="NCBI Taxonomy" id="112413"/>
    <lineage>
        <taxon>Bacteria</taxon>
        <taxon>Bacillati</taxon>
        <taxon>Actinomycetota</taxon>
        <taxon>Actinomycetes</taxon>
        <taxon>Pseudonocardiales</taxon>
        <taxon>Pseudonocardiaceae</taxon>
        <taxon>Amycolatopsis</taxon>
    </lineage>
</organism>
<sequence length="136" mass="15057">MTTDHPARTASQALHAAVRRRDKQAWLALFAADALVEDPVGPSHFDPEGNGHRGRDAISAFWDRAIAPNDSIEFLFDDSFACGDEVAFTGHVRSENGGQVLEAEGVFVYRVDEAGKILAVRAFWEIERTMRTMRPA</sequence>
<dbReference type="RefSeq" id="WP_067587471.1">
    <property type="nucleotide sequence ID" value="NZ_FOWC01000006.1"/>
</dbReference>
<accession>A0A1I5S1R2</accession>
<evidence type="ECO:0000313" key="5">
    <source>
        <dbReference type="Proteomes" id="UP000199137"/>
    </source>
</evidence>
<feature type="domain" description="SnoaL-like" evidence="1">
    <location>
        <begin position="12"/>
        <end position="118"/>
    </location>
</feature>
<gene>
    <name evidence="2" type="ORF">G3I59_07425</name>
    <name evidence="3" type="ORF">G3I59_29310</name>
    <name evidence="4" type="ORF">SAMN05421854_106153</name>
</gene>
<keyword evidence="4" id="KW-0413">Isomerase</keyword>
<dbReference type="EMBL" id="JAAGNC010000053">
    <property type="protein sequence ID" value="NEC55433.1"/>
    <property type="molecule type" value="Genomic_DNA"/>
</dbReference>
<keyword evidence="6" id="KW-1185">Reference proteome</keyword>
<dbReference type="EMBL" id="FOWC01000006">
    <property type="protein sequence ID" value="SFP64675.1"/>
    <property type="molecule type" value="Genomic_DNA"/>
</dbReference>